<dbReference type="PANTHER" id="PTHR21666:SF289">
    <property type="entry name" value="L-ALA--D-GLU ENDOPEPTIDASE"/>
    <property type="match status" value="1"/>
</dbReference>
<keyword evidence="1" id="KW-0732">Signal</keyword>
<dbReference type="InterPro" id="IPR050570">
    <property type="entry name" value="Cell_wall_metabolism_enzyme"/>
</dbReference>
<dbReference type="Proteomes" id="UP001240777">
    <property type="component" value="Unassembled WGS sequence"/>
</dbReference>
<keyword evidence="2" id="KW-0472">Membrane</keyword>
<proteinExistence type="predicted"/>
<keyword evidence="7" id="KW-1185">Reference proteome</keyword>
<dbReference type="EMBL" id="JAUPEV010000008">
    <property type="protein sequence ID" value="MDO7253422.1"/>
    <property type="molecule type" value="Genomic_DNA"/>
</dbReference>
<protein>
    <submittedName>
        <fullName evidence="5">M23 family metallopeptidase</fullName>
        <ecNumber evidence="5">3.4.-.-</ecNumber>
    </submittedName>
</protein>
<evidence type="ECO:0000259" key="3">
    <source>
        <dbReference type="Pfam" id="PF01551"/>
    </source>
</evidence>
<reference evidence="5 7" key="1">
    <citation type="submission" date="2023-07" db="EMBL/GenBank/DDBJ databases">
        <title>Unpublished Manusciprt.</title>
        <authorList>
            <person name="Aydin F."/>
            <person name="Tarhane S."/>
            <person name="Saticioglu I.B."/>
            <person name="Karakaya E."/>
            <person name="Abay S."/>
            <person name="Guran O."/>
            <person name="Bozkurt E."/>
            <person name="Uzum N."/>
            <person name="Olgun K."/>
            <person name="Jablonski D."/>
        </authorList>
    </citation>
    <scope>NUCLEOTIDE SEQUENCE</scope>
    <source>
        <strain evidence="7">faydin-H75</strain>
        <strain evidence="5">Faydin-H76</strain>
    </source>
</reference>
<organism evidence="5 6">
    <name type="scientific">Helicobacter cappadocius</name>
    <dbReference type="NCBI Taxonomy" id="3063998"/>
    <lineage>
        <taxon>Bacteria</taxon>
        <taxon>Pseudomonadati</taxon>
        <taxon>Campylobacterota</taxon>
        <taxon>Epsilonproteobacteria</taxon>
        <taxon>Campylobacterales</taxon>
        <taxon>Helicobacteraceae</taxon>
        <taxon>Helicobacter</taxon>
    </lineage>
</organism>
<dbReference type="CDD" id="cd12797">
    <property type="entry name" value="M23_peptidase"/>
    <property type="match status" value="1"/>
</dbReference>
<dbReference type="AlphaFoldDB" id="A0AA90SSU2"/>
<dbReference type="PANTHER" id="PTHR21666">
    <property type="entry name" value="PEPTIDASE-RELATED"/>
    <property type="match status" value="1"/>
</dbReference>
<evidence type="ECO:0000313" key="4">
    <source>
        <dbReference type="EMBL" id="MDO7253422.1"/>
    </source>
</evidence>
<comment type="caution">
    <text evidence="5">The sequence shown here is derived from an EMBL/GenBank/DDBJ whole genome shotgun (WGS) entry which is preliminary data.</text>
</comment>
<dbReference type="GO" id="GO:0004222">
    <property type="term" value="F:metalloendopeptidase activity"/>
    <property type="evidence" value="ECO:0007669"/>
    <property type="project" value="TreeGrafter"/>
</dbReference>
<keyword evidence="5" id="KW-0378">Hydrolase</keyword>
<reference evidence="4 6" key="3">
    <citation type="journal article" date="2024" name="Syst. Appl. Microbiol.">
        <title>Helicobacter cappadocius sp. nov., from lizards: The first psychrotrophic Helicobacter species.</title>
        <authorList>
            <person name="Aydin F."/>
            <person name="Tarhane S."/>
            <person name="Karakaya E."/>
            <person name="Abay S."/>
            <person name="Kayman T."/>
            <person name="Guran O."/>
            <person name="Bozkurt E."/>
            <person name="Uzum N."/>
            <person name="Avci A."/>
            <person name="Olgun K."/>
            <person name="Jablonski D."/>
            <person name="Guran C."/>
            <person name="Burcin Saticioglu I."/>
        </authorList>
    </citation>
    <scope>NUCLEOTIDE SEQUENCE [LARGE SCALE GENOMIC DNA]</scope>
    <source>
        <strain evidence="4">Faydin-H75</strain>
        <strain evidence="6">faydin-H76</strain>
    </source>
</reference>
<dbReference type="Gene3D" id="2.70.70.10">
    <property type="entry name" value="Glucose Permease (Domain IIA)"/>
    <property type="match status" value="1"/>
</dbReference>
<dbReference type="Proteomes" id="UP001177258">
    <property type="component" value="Unassembled WGS sequence"/>
</dbReference>
<dbReference type="Pfam" id="PF01551">
    <property type="entry name" value="Peptidase_M23"/>
    <property type="match status" value="1"/>
</dbReference>
<gene>
    <name evidence="4" type="ORF">Q5I04_05810</name>
    <name evidence="5" type="ORF">Q5I06_05955</name>
</gene>
<dbReference type="InterPro" id="IPR016047">
    <property type="entry name" value="M23ase_b-sheet_dom"/>
</dbReference>
<dbReference type="EC" id="3.4.-.-" evidence="5"/>
<dbReference type="EMBL" id="JAUYZK010000008">
    <property type="protein sequence ID" value="MDP2539314.1"/>
    <property type="molecule type" value="Genomic_DNA"/>
</dbReference>
<keyword evidence="2" id="KW-0812">Transmembrane</keyword>
<evidence type="ECO:0000256" key="2">
    <source>
        <dbReference type="SAM" id="Phobius"/>
    </source>
</evidence>
<accession>A0AA90SSU2</accession>
<feature type="domain" description="M23ase beta-sheet core" evidence="3">
    <location>
        <begin position="162"/>
        <end position="257"/>
    </location>
</feature>
<evidence type="ECO:0000313" key="5">
    <source>
        <dbReference type="EMBL" id="MDP2539314.1"/>
    </source>
</evidence>
<evidence type="ECO:0000313" key="7">
    <source>
        <dbReference type="Proteomes" id="UP001240777"/>
    </source>
</evidence>
<dbReference type="SUPFAM" id="SSF51261">
    <property type="entry name" value="Duplicated hybrid motif"/>
    <property type="match status" value="1"/>
</dbReference>
<evidence type="ECO:0000256" key="1">
    <source>
        <dbReference type="ARBA" id="ARBA00022729"/>
    </source>
</evidence>
<reference evidence="4" key="2">
    <citation type="submission" date="2023-07" db="EMBL/GenBank/DDBJ databases">
        <authorList>
            <person name="Aydin F."/>
            <person name="Tarhane S."/>
            <person name="Saticioglu I.B."/>
            <person name="Karakaya E."/>
            <person name="Abay S."/>
            <person name="Guran O."/>
            <person name="Bozkurt E."/>
            <person name="Uzum N."/>
            <person name="Olgun K."/>
            <person name="Jablonski D."/>
        </authorList>
    </citation>
    <scope>NUCLEOTIDE SEQUENCE</scope>
    <source>
        <strain evidence="4">Faydin-H75</strain>
    </source>
</reference>
<dbReference type="RefSeq" id="WP_305517263.1">
    <property type="nucleotide sequence ID" value="NZ_JAUPEV010000008.1"/>
</dbReference>
<keyword evidence="2" id="KW-1133">Transmembrane helix</keyword>
<feature type="transmembrane region" description="Helical" evidence="2">
    <location>
        <begin position="27"/>
        <end position="50"/>
    </location>
</feature>
<dbReference type="InterPro" id="IPR011055">
    <property type="entry name" value="Dup_hybrid_motif"/>
</dbReference>
<name>A0AA90SSU2_9HELI</name>
<sequence length="311" mass="35157">MQDKLVVTIVDESGSRQFRLPKNATKILVFICFVFAVIVLCCFFLMKFLMEKIDDIAFKKNIAISEYKYIYQKNNFLKDQIKQKGEELAIVGQKIDDLENIVNVKKTTDESSKYEKIDLQDLSSSQKTLILSLIPNGEPVASYTSKNLAYQKSHSAKKSNTSTGYDFVTSQGTPVYATADGVIDLTKSNSSNGYGNFIKISHSFGFSSMYAHLQKSLVKKGDFVQKGQLIGYSGHTGNSNGDTLYYEVRFLGKVLDPTIYTAWNSNNFEEVFDHDSSIDWKSLVWTIQDMAQLQTYKLSYQSNDFSVGEKK</sequence>
<evidence type="ECO:0000313" key="6">
    <source>
        <dbReference type="Proteomes" id="UP001177258"/>
    </source>
</evidence>